<protein>
    <submittedName>
        <fullName evidence="1">Uncharacterized protein</fullName>
    </submittedName>
</protein>
<gene>
    <name evidence="1" type="ORF">MILVUS5_LOCUS16880</name>
</gene>
<evidence type="ECO:0000313" key="1">
    <source>
        <dbReference type="EMBL" id="CAJ2648556.1"/>
    </source>
</evidence>
<accession>A0ACB0JX10</accession>
<organism evidence="1 2">
    <name type="scientific">Trifolium pratense</name>
    <name type="common">Red clover</name>
    <dbReference type="NCBI Taxonomy" id="57577"/>
    <lineage>
        <taxon>Eukaryota</taxon>
        <taxon>Viridiplantae</taxon>
        <taxon>Streptophyta</taxon>
        <taxon>Embryophyta</taxon>
        <taxon>Tracheophyta</taxon>
        <taxon>Spermatophyta</taxon>
        <taxon>Magnoliopsida</taxon>
        <taxon>eudicotyledons</taxon>
        <taxon>Gunneridae</taxon>
        <taxon>Pentapetalae</taxon>
        <taxon>rosids</taxon>
        <taxon>fabids</taxon>
        <taxon>Fabales</taxon>
        <taxon>Fabaceae</taxon>
        <taxon>Papilionoideae</taxon>
        <taxon>50 kb inversion clade</taxon>
        <taxon>NPAAA clade</taxon>
        <taxon>Hologalegina</taxon>
        <taxon>IRL clade</taxon>
        <taxon>Trifolieae</taxon>
        <taxon>Trifolium</taxon>
    </lineage>
</organism>
<dbReference type="EMBL" id="CASHSV030000109">
    <property type="protein sequence ID" value="CAJ2648556.1"/>
    <property type="molecule type" value="Genomic_DNA"/>
</dbReference>
<dbReference type="Proteomes" id="UP001177021">
    <property type="component" value="Unassembled WGS sequence"/>
</dbReference>
<proteinExistence type="predicted"/>
<name>A0ACB0JX10_TRIPR</name>
<comment type="caution">
    <text evidence="1">The sequence shown here is derived from an EMBL/GenBank/DDBJ whole genome shotgun (WGS) entry which is preliminary data.</text>
</comment>
<reference evidence="1" key="1">
    <citation type="submission" date="2023-10" db="EMBL/GenBank/DDBJ databases">
        <authorList>
            <person name="Rodriguez Cubillos JULIANA M."/>
            <person name="De Vega J."/>
        </authorList>
    </citation>
    <scope>NUCLEOTIDE SEQUENCE</scope>
</reference>
<sequence length="799" mass="88077">MWFGFWFWSNPTQSGPRTPLTTTTTFISFLFLLLTRYYQLVQSESPTQPPYSCDISNPHKKSYSFCNLNLPISERAKDIVSRLTLDEKLSQLVNSAPAIPRLGIPSYQWWSEALHGVADAGKGIRLYGGSIKGATSFPQVILTAASFDSKLWYQISQVIGTEARGIYNAGQAQGMTFWAPNINIFRDPRWGRGQETAGEDPLVNAKYAVSYVRGLQGDSFEGGKLIGDRLKASACCKHFTAYDLDDWKGTDRFGFDAKVTLQDLADTYQPPFHSCVQQGRSSGIMCAYNSVNGVPNCADYNLLTNTARKNWNFNGYITSDCGAVDIIKTRHGYAKTPEDAIADVLQAGMDVECGDYFTNHSKSAVLQKKVPISHIDRALHNLFSIRIRLGLFDGNPTKLKYGSIGPNQVCSKQNLNLALEAARSGIVLLKNNAKILPLPKSTNSIAIIGPNANSSSKVVLGNYFGRPCNLVTIKQGFESYAKNIVYHYGCSDGTKCLNAEIEQAVEVAKKVDYVVLVMGLDQSQERESHDRDDLELPGKQQELIESVAKASKRPVILVLLCGGPVDISFAKFDDKIGGILWAGYPGELGGLALAQIVFGDYNPGGRLPVTWYTKDYIKIPMTDMRMRADPSSGYPGRTYRFYTGPKVYEFGYGLSYSKYSYNFISVKNNNLHINQSTTHSILENSETIRYKLVSELGEETCKAMSVSVSLGVTNNGNLVGKHPVLLFVKHKKGRNGNPVKQLVGFESVTVEAGQRGKVGFEVNVCDLVSRANESGVKVIEEGDYLLSVGEENYSINVTL</sequence>
<keyword evidence="2" id="KW-1185">Reference proteome</keyword>
<evidence type="ECO:0000313" key="2">
    <source>
        <dbReference type="Proteomes" id="UP001177021"/>
    </source>
</evidence>